<keyword evidence="1" id="KW-0175">Coiled coil</keyword>
<feature type="coiled-coil region" evidence="1">
    <location>
        <begin position="240"/>
        <end position="288"/>
    </location>
</feature>
<evidence type="ECO:0000313" key="3">
    <source>
        <dbReference type="EMBL" id="JAU01384.1"/>
    </source>
</evidence>
<feature type="non-terminal residue" evidence="3">
    <location>
        <position position="1"/>
    </location>
</feature>
<evidence type="ECO:0000256" key="1">
    <source>
        <dbReference type="SAM" id="Coils"/>
    </source>
</evidence>
<dbReference type="AlphaFoldDB" id="A0A1E1XQ76"/>
<name>A0A1E1XQ76_AMBSC</name>
<evidence type="ECO:0000256" key="2">
    <source>
        <dbReference type="SAM" id="MobiDB-lite"/>
    </source>
</evidence>
<reference evidence="3" key="1">
    <citation type="submission" date="2016-09" db="EMBL/GenBank/DDBJ databases">
        <authorList>
            <person name="Capua I."/>
            <person name="De Benedictis P."/>
            <person name="Joannis T."/>
            <person name="Lombin L.H."/>
            <person name="Cattoli G."/>
        </authorList>
    </citation>
    <scope>NUCLEOTIDE SEQUENCE</scope>
</reference>
<dbReference type="EMBL" id="GFAA01002051">
    <property type="protein sequence ID" value="JAU01384.1"/>
    <property type="molecule type" value="mRNA"/>
</dbReference>
<organism evidence="3">
    <name type="scientific">Amblyomma sculptum</name>
    <name type="common">Tick</name>
    <dbReference type="NCBI Taxonomy" id="1581419"/>
    <lineage>
        <taxon>Eukaryota</taxon>
        <taxon>Metazoa</taxon>
        <taxon>Ecdysozoa</taxon>
        <taxon>Arthropoda</taxon>
        <taxon>Chelicerata</taxon>
        <taxon>Arachnida</taxon>
        <taxon>Acari</taxon>
        <taxon>Parasitiformes</taxon>
        <taxon>Ixodida</taxon>
        <taxon>Ixodoidea</taxon>
        <taxon>Ixodidae</taxon>
        <taxon>Amblyomminae</taxon>
        <taxon>Amblyomma</taxon>
    </lineage>
</organism>
<reference evidence="3" key="2">
    <citation type="journal article" date="2017" name="Front. Cell. Infect. Microbiol.">
        <title>Analysis of the Salivary Gland Transcriptome of Unfed and Partially Fed Amblyomma sculptum Ticks and Descriptive Proteome of the Saliva.</title>
        <authorList>
            <person name="Esteves E."/>
            <person name="Maruyama S.R."/>
            <person name="Kawahara R."/>
            <person name="Fujita A."/>
            <person name="Martins L.A."/>
            <person name="Righi A.A."/>
            <person name="Costa F.B."/>
            <person name="Palmisano G."/>
            <person name="Labruna M.B."/>
            <person name="Sa-Nunes A."/>
            <person name="Ribeiro J.M.C."/>
            <person name="Fogaca A.C."/>
        </authorList>
    </citation>
    <scope>NUCLEOTIDE SEQUENCE</scope>
</reference>
<accession>A0A1E1XQ76</accession>
<protein>
    <submittedName>
        <fullName evidence="3">Uncharacterized protein</fullName>
    </submittedName>
</protein>
<sequence length="453" mass="50601">NHLQKLEELEQKIAFLKHFDKCMENTGKSVEDMRDDIVQSIESLRHWEQSESAILQTKHPSLCGEEREPCSDEDMGAALEYIAASLGMEPFNPSSHLSKSDSSSTLTSSKLRAQAPSVLGDTVDSDATLKPGACGEKSVRQDESETLDTKLIKLEATAWRAQEASQKLRFGDLDEAGDASATDPLKSAISYWMQLVTLLGSDSTEKNRNESVNLSELSFFDRSHDEGSLSAYKDALDQHIQNQRLSLLQHREQRARLKQDVRLLDQVIGQLADENRKLIEEAERKRVQGKKSVTRKMKLLNSELQWLGKAMQNDSATARASLHAASTSTATESTSVEDTRVALSDTMAIQDACRNAVLQEYCSSLDSIMKDEDETGLKRARQERRVAKAEALLYSAEKAFHEKDPIASTSQLVETIKNLRMREKVFPLVEGTVRGRTFAEWLPDILQLIGDIA</sequence>
<proteinExistence type="evidence at transcript level"/>
<feature type="region of interest" description="Disordered" evidence="2">
    <location>
        <begin position="122"/>
        <end position="142"/>
    </location>
</feature>